<name>A0A382LNX2_9ZZZZ</name>
<sequence length="36" mass="3956">MPVLLSHSSSLLPIFSNIEYFDSTMDGIVILSAIDE</sequence>
<evidence type="ECO:0000313" key="1">
    <source>
        <dbReference type="EMBL" id="SVC36822.1"/>
    </source>
</evidence>
<accession>A0A382LNX2</accession>
<organism evidence="1">
    <name type="scientific">marine metagenome</name>
    <dbReference type="NCBI Taxonomy" id="408172"/>
    <lineage>
        <taxon>unclassified sequences</taxon>
        <taxon>metagenomes</taxon>
        <taxon>ecological metagenomes</taxon>
    </lineage>
</organism>
<protein>
    <submittedName>
        <fullName evidence="1">Uncharacterized protein</fullName>
    </submittedName>
</protein>
<reference evidence="1" key="1">
    <citation type="submission" date="2018-05" db="EMBL/GenBank/DDBJ databases">
        <authorList>
            <person name="Lanie J.A."/>
            <person name="Ng W.-L."/>
            <person name="Kazmierczak K.M."/>
            <person name="Andrzejewski T.M."/>
            <person name="Davidsen T.M."/>
            <person name="Wayne K.J."/>
            <person name="Tettelin H."/>
            <person name="Glass J.I."/>
            <person name="Rusch D."/>
            <person name="Podicherti R."/>
            <person name="Tsui H.-C.T."/>
            <person name="Winkler M.E."/>
        </authorList>
    </citation>
    <scope>NUCLEOTIDE SEQUENCE</scope>
</reference>
<dbReference type="AlphaFoldDB" id="A0A382LNX2"/>
<dbReference type="EMBL" id="UINC01087452">
    <property type="protein sequence ID" value="SVC36822.1"/>
    <property type="molecule type" value="Genomic_DNA"/>
</dbReference>
<gene>
    <name evidence="1" type="ORF">METZ01_LOCUS289676</name>
</gene>
<proteinExistence type="predicted"/>